<comment type="caution">
    <text evidence="2">The sequence shown here is derived from an EMBL/GenBank/DDBJ whole genome shotgun (WGS) entry which is preliminary data.</text>
</comment>
<evidence type="ECO:0000313" key="2">
    <source>
        <dbReference type="EMBL" id="PAV71429.1"/>
    </source>
</evidence>
<evidence type="ECO:0000313" key="3">
    <source>
        <dbReference type="Proteomes" id="UP000218231"/>
    </source>
</evidence>
<dbReference type="EMBL" id="LIAE01009036">
    <property type="protein sequence ID" value="PAV71429.1"/>
    <property type="molecule type" value="Genomic_DNA"/>
</dbReference>
<dbReference type="AlphaFoldDB" id="A0A2A2KC74"/>
<sequence>MVRRHAPLQADAVGQRLLRHRPLAPHRPVSAHCAKIESDHRHDCKTAFLQRNRAEAATLPFRHEDPVSAIQDRRRRSQHPPFVHQGSGMV</sequence>
<gene>
    <name evidence="2" type="ORF">WR25_21333</name>
</gene>
<organism evidence="2 3">
    <name type="scientific">Diploscapter pachys</name>
    <dbReference type="NCBI Taxonomy" id="2018661"/>
    <lineage>
        <taxon>Eukaryota</taxon>
        <taxon>Metazoa</taxon>
        <taxon>Ecdysozoa</taxon>
        <taxon>Nematoda</taxon>
        <taxon>Chromadorea</taxon>
        <taxon>Rhabditida</taxon>
        <taxon>Rhabditina</taxon>
        <taxon>Rhabditomorpha</taxon>
        <taxon>Rhabditoidea</taxon>
        <taxon>Rhabditidae</taxon>
        <taxon>Diploscapter</taxon>
    </lineage>
</organism>
<feature type="region of interest" description="Disordered" evidence="1">
    <location>
        <begin position="62"/>
        <end position="90"/>
    </location>
</feature>
<reference evidence="2 3" key="1">
    <citation type="journal article" date="2017" name="Curr. Biol.">
        <title>Genome architecture and evolution of a unichromosomal asexual nematode.</title>
        <authorList>
            <person name="Fradin H."/>
            <person name="Zegar C."/>
            <person name="Gutwein M."/>
            <person name="Lucas J."/>
            <person name="Kovtun M."/>
            <person name="Corcoran D."/>
            <person name="Baugh L.R."/>
            <person name="Kiontke K."/>
            <person name="Gunsalus K."/>
            <person name="Fitch D.H."/>
            <person name="Piano F."/>
        </authorList>
    </citation>
    <scope>NUCLEOTIDE SEQUENCE [LARGE SCALE GENOMIC DNA]</scope>
    <source>
        <strain evidence="2">PF1309</strain>
    </source>
</reference>
<protein>
    <submittedName>
        <fullName evidence="2">Uncharacterized protein</fullName>
    </submittedName>
</protein>
<proteinExistence type="predicted"/>
<evidence type="ECO:0000256" key="1">
    <source>
        <dbReference type="SAM" id="MobiDB-lite"/>
    </source>
</evidence>
<name>A0A2A2KC74_9BILA</name>
<keyword evidence="3" id="KW-1185">Reference proteome</keyword>
<dbReference type="Proteomes" id="UP000218231">
    <property type="component" value="Unassembled WGS sequence"/>
</dbReference>
<accession>A0A2A2KC74</accession>